<keyword evidence="3" id="KW-0472">Membrane</keyword>
<keyword evidence="1" id="KW-0175">Coiled coil</keyword>
<dbReference type="RefSeq" id="WP_139824674.1">
    <property type="nucleotide sequence ID" value="NZ_FXAY01000001.1"/>
</dbReference>
<dbReference type="EMBL" id="FXAY01000001">
    <property type="protein sequence ID" value="SMG09503.1"/>
    <property type="molecule type" value="Genomic_DNA"/>
</dbReference>
<feature type="compositionally biased region" description="Polar residues" evidence="2">
    <location>
        <begin position="1"/>
        <end position="10"/>
    </location>
</feature>
<feature type="region of interest" description="Disordered" evidence="2">
    <location>
        <begin position="1"/>
        <end position="102"/>
    </location>
</feature>
<feature type="compositionally biased region" description="Polar residues" evidence="2">
    <location>
        <begin position="42"/>
        <end position="63"/>
    </location>
</feature>
<organism evidence="4 5">
    <name type="scientific">Agreia pratensis</name>
    <dbReference type="NCBI Taxonomy" id="150121"/>
    <lineage>
        <taxon>Bacteria</taxon>
        <taxon>Bacillati</taxon>
        <taxon>Actinomycetota</taxon>
        <taxon>Actinomycetes</taxon>
        <taxon>Micrococcales</taxon>
        <taxon>Microbacteriaceae</taxon>
        <taxon>Agreia</taxon>
    </lineage>
</organism>
<evidence type="ECO:0008006" key="6">
    <source>
        <dbReference type="Google" id="ProtNLM"/>
    </source>
</evidence>
<evidence type="ECO:0000313" key="5">
    <source>
        <dbReference type="Proteomes" id="UP000193244"/>
    </source>
</evidence>
<evidence type="ECO:0000256" key="2">
    <source>
        <dbReference type="SAM" id="MobiDB-lite"/>
    </source>
</evidence>
<dbReference type="STRING" id="150121.SAMN06296010_0172"/>
<accession>A0A1X7I6I6</accession>
<feature type="transmembrane region" description="Helical" evidence="3">
    <location>
        <begin position="204"/>
        <end position="224"/>
    </location>
</feature>
<dbReference type="Pfam" id="PF14362">
    <property type="entry name" value="DUF4407"/>
    <property type="match status" value="1"/>
</dbReference>
<keyword evidence="3" id="KW-1133">Transmembrane helix</keyword>
<reference evidence="5" key="1">
    <citation type="submission" date="2017-04" db="EMBL/GenBank/DDBJ databases">
        <authorList>
            <person name="Varghese N."/>
            <person name="Submissions S."/>
        </authorList>
    </citation>
    <scope>NUCLEOTIDE SEQUENCE [LARGE SCALE GENOMIC DNA]</scope>
    <source>
        <strain evidence="5">VKM Ac-2510</strain>
    </source>
</reference>
<feature type="transmembrane region" description="Helical" evidence="3">
    <location>
        <begin position="136"/>
        <end position="156"/>
    </location>
</feature>
<keyword evidence="5" id="KW-1185">Reference proteome</keyword>
<proteinExistence type="predicted"/>
<dbReference type="OrthoDB" id="594406at2"/>
<gene>
    <name evidence="4" type="ORF">SAMN06296010_0172</name>
</gene>
<dbReference type="AlphaFoldDB" id="A0A1X7I6I6"/>
<feature type="transmembrane region" description="Helical" evidence="3">
    <location>
        <begin position="419"/>
        <end position="439"/>
    </location>
</feature>
<feature type="transmembrane region" description="Helical" evidence="3">
    <location>
        <begin position="162"/>
        <end position="183"/>
    </location>
</feature>
<evidence type="ECO:0000256" key="1">
    <source>
        <dbReference type="SAM" id="Coils"/>
    </source>
</evidence>
<name>A0A1X7I6I6_9MICO</name>
<evidence type="ECO:0000256" key="3">
    <source>
        <dbReference type="SAM" id="Phobius"/>
    </source>
</evidence>
<dbReference type="InterPro" id="IPR025519">
    <property type="entry name" value="DUF4407"/>
</dbReference>
<protein>
    <recommendedName>
        <fullName evidence="6">DUF4407 domain-containing protein</fullName>
    </recommendedName>
</protein>
<evidence type="ECO:0000313" key="4">
    <source>
        <dbReference type="EMBL" id="SMG09503.1"/>
    </source>
</evidence>
<dbReference type="Proteomes" id="UP000193244">
    <property type="component" value="Unassembled WGS sequence"/>
</dbReference>
<feature type="coiled-coil region" evidence="1">
    <location>
        <begin position="363"/>
        <end position="390"/>
    </location>
</feature>
<feature type="compositionally biased region" description="Low complexity" evidence="2">
    <location>
        <begin position="74"/>
        <end position="93"/>
    </location>
</feature>
<keyword evidence="3" id="KW-0812">Transmembrane</keyword>
<sequence length="539" mass="57770">MSVNDESTGPQLEPWFSETPKPRKRPEAETVPIEALLGVDLSNDTSPMTTAPTEQLSVEQQEQPWFERDIDAQPEASGAAAAGTPGAPTAESAEAAERPNARHRRLRRIGLAVLGGARADAIDGAPGDRQAYSAMALILMFTATVAALSMAFALGMVFHADWFWFIPVGIFWGAGIFAIDRALTIQLSNTKGAWKTTFAVVPRVLLAAILGTVISTPVTLQIFAPEISAQILVMEAESRTAFAKQLASDPILATEDSVRAAIASNQAIIDKSDAVDPMTDPTYAAAKKAEDAALADLNAKTAAWQSEANGTGGTGQFGAGAVTAVAKEAVDAAQTVYDQAQKATAAALATAQPALTSQLKDSKTTAEAALAKSQAELATIEQRKADFQAQNDAAVSSSDGISNRLTALDRLSAESPSAGLAHVMVFLLFFAIELLPVIIKLLRNLGKKESVHDETAREHDRTEIARVRQQFALERDQALLDAQITTGRLATLRLLAEHEEELALATGKERNIGLDDRVRSKSQDFFDEWDREQSTQRRR</sequence>